<dbReference type="InterPro" id="IPR036188">
    <property type="entry name" value="FAD/NAD-bd_sf"/>
</dbReference>
<protein>
    <submittedName>
        <fullName evidence="2">FAD/NAD(P)-binding protein</fullName>
    </submittedName>
</protein>
<dbReference type="InterPro" id="IPR052189">
    <property type="entry name" value="L-asp_N-monooxygenase_NS-form"/>
</dbReference>
<evidence type="ECO:0000313" key="2">
    <source>
        <dbReference type="EMBL" id="MEV8461038.1"/>
    </source>
</evidence>
<dbReference type="EMBL" id="JBFAUJ010000006">
    <property type="protein sequence ID" value="MEV8461038.1"/>
    <property type="molecule type" value="Genomic_DNA"/>
</dbReference>
<keyword evidence="3" id="KW-1185">Reference proteome</keyword>
<dbReference type="InterPro" id="IPR038732">
    <property type="entry name" value="HpyO/CreE_NAD-binding"/>
</dbReference>
<dbReference type="Pfam" id="PF13454">
    <property type="entry name" value="NAD_binding_9"/>
    <property type="match status" value="1"/>
</dbReference>
<reference evidence="2 3" key="1">
    <citation type="submission" date="2024-06" db="EMBL/GenBank/DDBJ databases">
        <title>The Natural Products Discovery Center: Release of the First 8490 Sequenced Strains for Exploring Actinobacteria Biosynthetic Diversity.</title>
        <authorList>
            <person name="Kalkreuter E."/>
            <person name="Kautsar S.A."/>
            <person name="Yang D."/>
            <person name="Bader C.D."/>
            <person name="Teijaro C.N."/>
            <person name="Fluegel L."/>
            <person name="Davis C.M."/>
            <person name="Simpson J.R."/>
            <person name="Lauterbach L."/>
            <person name="Steele A.D."/>
            <person name="Gui C."/>
            <person name="Meng S."/>
            <person name="Li G."/>
            <person name="Viehrig K."/>
            <person name="Ye F."/>
            <person name="Su P."/>
            <person name="Kiefer A.F."/>
            <person name="Nichols A."/>
            <person name="Cepeda A.J."/>
            <person name="Yan W."/>
            <person name="Fan B."/>
            <person name="Jiang Y."/>
            <person name="Adhikari A."/>
            <person name="Zheng C.-J."/>
            <person name="Schuster L."/>
            <person name="Cowan T.M."/>
            <person name="Smanski M.J."/>
            <person name="Chevrette M.G."/>
            <person name="De Carvalho L.P.S."/>
            <person name="Shen B."/>
        </authorList>
    </citation>
    <scope>NUCLEOTIDE SEQUENCE [LARGE SCALE GENOMIC DNA]</scope>
    <source>
        <strain evidence="2 3">NPDC052360</strain>
    </source>
</reference>
<gene>
    <name evidence="2" type="ORF">AB0470_15995</name>
</gene>
<organism evidence="2 3">
    <name type="scientific">Streptomyces griseosporeus</name>
    <dbReference type="NCBI Taxonomy" id="1910"/>
    <lineage>
        <taxon>Bacteria</taxon>
        <taxon>Bacillati</taxon>
        <taxon>Actinomycetota</taxon>
        <taxon>Actinomycetes</taxon>
        <taxon>Kitasatosporales</taxon>
        <taxon>Streptomycetaceae</taxon>
        <taxon>Streptomyces</taxon>
    </lineage>
</organism>
<dbReference type="Proteomes" id="UP001553148">
    <property type="component" value="Unassembled WGS sequence"/>
</dbReference>
<evidence type="ECO:0000313" key="3">
    <source>
        <dbReference type="Proteomes" id="UP001553148"/>
    </source>
</evidence>
<evidence type="ECO:0000259" key="1">
    <source>
        <dbReference type="Pfam" id="PF13454"/>
    </source>
</evidence>
<dbReference type="PANTHER" id="PTHR40254:SF1">
    <property type="entry name" value="BLR0577 PROTEIN"/>
    <property type="match status" value="1"/>
</dbReference>
<accession>A0ABV3KSI0</accession>
<dbReference type="PANTHER" id="PTHR40254">
    <property type="entry name" value="BLR0577 PROTEIN"/>
    <property type="match status" value="1"/>
</dbReference>
<comment type="caution">
    <text evidence="2">The sequence shown here is derived from an EMBL/GenBank/DDBJ whole genome shotgun (WGS) entry which is preliminary data.</text>
</comment>
<feature type="domain" description="FAD-dependent urate hydroxylase HpyO/Asp monooxygenase CreE-like FAD/NAD(P)-binding" evidence="1">
    <location>
        <begin position="8"/>
        <end position="176"/>
    </location>
</feature>
<dbReference type="SUPFAM" id="SSF51905">
    <property type="entry name" value="FAD/NAD(P)-binding domain"/>
    <property type="match status" value="1"/>
</dbReference>
<sequence length="622" mass="68236">MTALSVSIVGVGPRGLSILQRIAELAGQLPAGRTLDVHLIDPAEGGQGSHPANQPAHLLTNTLAGQVTMFADGTGPSFTEWAASAGYRDFGGVYLPTGGTAGDPVGEHAYLPRQLLGGYLSWVFDRTVRSLPPHVRVVHHRDRAVDIEAHGGGDFTVHLRNGHVVPSDYVFLATGHCERVPTAQDRAYEEFAGTNADRNPWLVYCPHPYPVERLRNIAPGSTVAVQGFGLTAHDVISELTAGRGGVFRGSGWATEYLPSGREPRIELFSRQCLPFSARGVNQKGLTGQHRPRFFTREAVRLLRAEAVRRGDDPRLDFVAEVLPLLLKEMGYAYRAAADGRPVPPEEYEFTEDDRRAVEGIIDPLRGRAFPDRDAFRKFFVDYVVEDLEQAERGNRTSPVKAATDVIRDTRASLREAVEFSGLTPTSHRTFNSFYVPVMNRVSFGPPRHRNHQLLALMRAGIVDLAGGPGSKVVLDREAARFAIRTEYTGGTEIRHADALVIARLDAFHPEHDRSPLIRSLLARGLVRPYANGPFQPGGIDIDEQGRIVTAVGEPLPGAWAVGYPVEGPRFYTHALPRQGLASQFTADADASVRDMFAQIRHRHEAVQEDTYAGTDRKSVSVR</sequence>
<name>A0ABV3KSI0_STRGS</name>
<proteinExistence type="predicted"/>
<dbReference type="RefSeq" id="WP_204359413.1">
    <property type="nucleotide sequence ID" value="NZ_JBFAUJ010000006.1"/>
</dbReference>
<dbReference type="Gene3D" id="3.50.50.60">
    <property type="entry name" value="FAD/NAD(P)-binding domain"/>
    <property type="match status" value="1"/>
</dbReference>